<feature type="transmembrane region" description="Helical" evidence="1">
    <location>
        <begin position="327"/>
        <end position="348"/>
    </location>
</feature>
<dbReference type="InterPro" id="IPR000157">
    <property type="entry name" value="TIR_dom"/>
</dbReference>
<name>A0A935PVU8_9PROT</name>
<evidence type="ECO:0000313" key="3">
    <source>
        <dbReference type="EMBL" id="MBK7673632.1"/>
    </source>
</evidence>
<keyword evidence="1" id="KW-0812">Transmembrane</keyword>
<accession>A0A935PVU8</accession>
<feature type="transmembrane region" description="Helical" evidence="1">
    <location>
        <begin position="291"/>
        <end position="315"/>
    </location>
</feature>
<dbReference type="InterPro" id="IPR035897">
    <property type="entry name" value="Toll_tir_struct_dom_sf"/>
</dbReference>
<dbReference type="PROSITE" id="PS50104">
    <property type="entry name" value="TIR"/>
    <property type="match status" value="1"/>
</dbReference>
<dbReference type="EMBL" id="JADJMH010000001">
    <property type="protein sequence ID" value="MBK7673632.1"/>
    <property type="molecule type" value="Genomic_DNA"/>
</dbReference>
<protein>
    <submittedName>
        <fullName evidence="3">TIR domain-containing protein</fullName>
    </submittedName>
</protein>
<dbReference type="Gene3D" id="3.40.50.10140">
    <property type="entry name" value="Toll/interleukin-1 receptor homology (TIR) domain"/>
    <property type="match status" value="1"/>
</dbReference>
<proteinExistence type="predicted"/>
<evidence type="ECO:0000259" key="2">
    <source>
        <dbReference type="PROSITE" id="PS50104"/>
    </source>
</evidence>
<keyword evidence="1" id="KW-0472">Membrane</keyword>
<organism evidence="3 4">
    <name type="scientific">Candidatus Accumulibacter proximus</name>
    <dbReference type="NCBI Taxonomy" id="2954385"/>
    <lineage>
        <taxon>Bacteria</taxon>
        <taxon>Pseudomonadati</taxon>
        <taxon>Pseudomonadota</taxon>
        <taxon>Betaproteobacteria</taxon>
        <taxon>Candidatus Accumulibacter</taxon>
    </lineage>
</organism>
<dbReference type="AlphaFoldDB" id="A0A935PVU8"/>
<keyword evidence="1" id="KW-1133">Transmembrane helix</keyword>
<comment type="caution">
    <text evidence="3">The sequence shown here is derived from an EMBL/GenBank/DDBJ whole genome shotgun (WGS) entry which is preliminary data.</text>
</comment>
<feature type="transmembrane region" description="Helical" evidence="1">
    <location>
        <begin position="12"/>
        <end position="28"/>
    </location>
</feature>
<reference evidence="3 4" key="1">
    <citation type="submission" date="2020-10" db="EMBL/GenBank/DDBJ databases">
        <title>Connecting structure to function with the recovery of over 1000 high-quality activated sludge metagenome-assembled genomes encoding full-length rRNA genes using long-read sequencing.</title>
        <authorList>
            <person name="Singleton C.M."/>
            <person name="Petriglieri F."/>
            <person name="Kristensen J.M."/>
            <person name="Kirkegaard R.H."/>
            <person name="Michaelsen T.Y."/>
            <person name="Andersen M.H."/>
            <person name="Karst S.M."/>
            <person name="Dueholm M.S."/>
            <person name="Nielsen P.H."/>
            <person name="Albertsen M."/>
        </authorList>
    </citation>
    <scope>NUCLEOTIDE SEQUENCE [LARGE SCALE GENOMIC DNA]</scope>
    <source>
        <strain evidence="3">EsbW_18-Q3-R4-48_BATAC.285</strain>
    </source>
</reference>
<sequence>MERFIPAWSRHVLLGVAGFLLLLFLFQWDVMHELDSRLATQLQAGKVAFSQEIVLVDVPRDSGIPEFRARLGSMLQGIAAQPANLPRVVGLDIWFDADTPGHEPVLAGIRALQAQKVPVVGAVNIYRENSDGFEADYDKRHIIVLYGQMDGVGHNAINKPHGTGAWAFYVPCPKEPWPMAMAVWLAGRQALCERRDGAERRIPLGAGLLESQQQQVLDFDQDCPLGWRQHGGECLRVLPELRNRIVLVGRLADDPSPYAGRPGPEIVAWAVTDLLGSGHTADERSLLNSPLLHLSLALLTTGVALLLFIGLLRFIRRWRLNAWRIAAVAAGVALLLPLGLVGLARLLGHDFSQILLPVLSMLLTLALATHYQGRTALATEEARKALPDMDFAAYDVFVSYRHSHRDWVEGTIKPLLESIRRVDGSTLSLFLDSEGIHSGDNWASRLGRVIHESRVFLAVLTPDYFEPNANGRRVCEWEMEQALQRHAENAMTILPVFHAGYDPEQNTPATLPHLRPIQGPFSTAPDWAEKVRRRILDALDKER</sequence>
<evidence type="ECO:0000256" key="1">
    <source>
        <dbReference type="SAM" id="Phobius"/>
    </source>
</evidence>
<dbReference type="GO" id="GO:0007165">
    <property type="term" value="P:signal transduction"/>
    <property type="evidence" value="ECO:0007669"/>
    <property type="project" value="InterPro"/>
</dbReference>
<evidence type="ECO:0000313" key="4">
    <source>
        <dbReference type="Proteomes" id="UP000697998"/>
    </source>
</evidence>
<dbReference type="Proteomes" id="UP000697998">
    <property type="component" value="Unassembled WGS sequence"/>
</dbReference>
<gene>
    <name evidence="3" type="ORF">IPJ27_02050</name>
</gene>
<dbReference type="SUPFAM" id="SSF52200">
    <property type="entry name" value="Toll/Interleukin receptor TIR domain"/>
    <property type="match status" value="1"/>
</dbReference>
<feature type="transmembrane region" description="Helical" evidence="1">
    <location>
        <begin position="354"/>
        <end position="371"/>
    </location>
</feature>
<dbReference type="SMART" id="SM00255">
    <property type="entry name" value="TIR"/>
    <property type="match status" value="1"/>
</dbReference>
<feature type="domain" description="TIR" evidence="2">
    <location>
        <begin position="392"/>
        <end position="539"/>
    </location>
</feature>
<dbReference type="Pfam" id="PF13676">
    <property type="entry name" value="TIR_2"/>
    <property type="match status" value="1"/>
</dbReference>